<dbReference type="EMBL" id="JAVLET010000019">
    <property type="protein sequence ID" value="KAL0465156.1"/>
    <property type="molecule type" value="Genomic_DNA"/>
</dbReference>
<organism evidence="1 2">
    <name type="scientific">Neurospora intermedia</name>
    <dbReference type="NCBI Taxonomy" id="5142"/>
    <lineage>
        <taxon>Eukaryota</taxon>
        <taxon>Fungi</taxon>
        <taxon>Dikarya</taxon>
        <taxon>Ascomycota</taxon>
        <taxon>Pezizomycotina</taxon>
        <taxon>Sordariomycetes</taxon>
        <taxon>Sordariomycetidae</taxon>
        <taxon>Sordariales</taxon>
        <taxon>Sordariaceae</taxon>
        <taxon>Neurospora</taxon>
    </lineage>
</organism>
<dbReference type="Proteomes" id="UP001451303">
    <property type="component" value="Unassembled WGS sequence"/>
</dbReference>
<evidence type="ECO:0000313" key="2">
    <source>
        <dbReference type="Proteomes" id="UP001451303"/>
    </source>
</evidence>
<protein>
    <submittedName>
        <fullName evidence="1">Uncharacterized protein</fullName>
    </submittedName>
</protein>
<reference evidence="1 2" key="1">
    <citation type="submission" date="2023-09" db="EMBL/GenBank/DDBJ databases">
        <title>Multi-omics analysis of a traditional fermented food reveals byproduct-associated fungal strains for waste-to-food upcycling.</title>
        <authorList>
            <consortium name="Lawrence Berkeley National Laboratory"/>
            <person name="Rekdal V.M."/>
            <person name="Villalobos-Escobedo J.M."/>
            <person name="Rodriguez-Valeron N."/>
            <person name="Garcia M.O."/>
            <person name="Vasquez D.P."/>
            <person name="Damayanti I."/>
            <person name="Sorensen P.M."/>
            <person name="Baidoo E.E."/>
            <person name="De Carvalho A.C."/>
            <person name="Riley R."/>
            <person name="Lipzen A."/>
            <person name="He G."/>
            <person name="Yan M."/>
            <person name="Haridas S."/>
            <person name="Daum C."/>
            <person name="Yoshinaga Y."/>
            <person name="Ng V."/>
            <person name="Grigoriev I.V."/>
            <person name="Munk R."/>
            <person name="Nuraida L."/>
            <person name="Wijaya C.H."/>
            <person name="Morales P.-C."/>
            <person name="Keasling J.D."/>
        </authorList>
    </citation>
    <scope>NUCLEOTIDE SEQUENCE [LARGE SCALE GENOMIC DNA]</scope>
    <source>
        <strain evidence="1 2">FGSC 2613</strain>
    </source>
</reference>
<keyword evidence="2" id="KW-1185">Reference proteome</keyword>
<proteinExistence type="predicted"/>
<accession>A0ABR3D0G6</accession>
<name>A0ABR3D0G6_NEUIN</name>
<comment type="caution">
    <text evidence="1">The sequence shown here is derived from an EMBL/GenBank/DDBJ whole genome shotgun (WGS) entry which is preliminary data.</text>
</comment>
<gene>
    <name evidence="1" type="ORF">QR685DRAFT_151015</name>
</gene>
<evidence type="ECO:0000313" key="1">
    <source>
        <dbReference type="EMBL" id="KAL0465156.1"/>
    </source>
</evidence>
<sequence length="85" mass="9551">MLRLLFSTARLPPRPPRIFPSRCSVPFITSIQVPFLGHHLTDEAIRRAPVATGTPTRNRVPRQQVPANIKVDQSGFRPSRCPLIV</sequence>